<dbReference type="STRING" id="55544.A0A4D9DF46"/>
<protein>
    <submittedName>
        <fullName evidence="5">50S ribosomal protein L13</fullName>
    </submittedName>
</protein>
<evidence type="ECO:0000256" key="1">
    <source>
        <dbReference type="ARBA" id="ARBA00022448"/>
    </source>
</evidence>
<keyword evidence="5" id="KW-0689">Ribosomal protein</keyword>
<dbReference type="SUPFAM" id="SSF52833">
    <property type="entry name" value="Thioredoxin-like"/>
    <property type="match status" value="1"/>
</dbReference>
<dbReference type="PROSITE" id="PS51352">
    <property type="entry name" value="THIOREDOXIN_2"/>
    <property type="match status" value="1"/>
</dbReference>
<dbReference type="OrthoDB" id="2121326at2759"/>
<organism evidence="5 6">
    <name type="scientific">Platysternon megacephalum</name>
    <name type="common">big-headed turtle</name>
    <dbReference type="NCBI Taxonomy" id="55544"/>
    <lineage>
        <taxon>Eukaryota</taxon>
        <taxon>Metazoa</taxon>
        <taxon>Chordata</taxon>
        <taxon>Craniata</taxon>
        <taxon>Vertebrata</taxon>
        <taxon>Euteleostomi</taxon>
        <taxon>Archelosauria</taxon>
        <taxon>Testudinata</taxon>
        <taxon>Testudines</taxon>
        <taxon>Cryptodira</taxon>
        <taxon>Durocryptodira</taxon>
        <taxon>Testudinoidea</taxon>
        <taxon>Platysternidae</taxon>
        <taxon>Platysternon</taxon>
    </lineage>
</organism>
<dbReference type="CDD" id="cd02947">
    <property type="entry name" value="TRX_family"/>
    <property type="match status" value="1"/>
</dbReference>
<dbReference type="InterPro" id="IPR036249">
    <property type="entry name" value="Thioredoxin-like_sf"/>
</dbReference>
<dbReference type="Proteomes" id="UP000297703">
    <property type="component" value="Unassembled WGS sequence"/>
</dbReference>
<accession>A0A4D9DF46</accession>
<keyword evidence="1" id="KW-0813">Transport</keyword>
<reference evidence="5 6" key="2">
    <citation type="submission" date="2019-04" db="EMBL/GenBank/DDBJ databases">
        <title>The genome sequence of big-headed turtle.</title>
        <authorList>
            <person name="Gong S."/>
        </authorList>
    </citation>
    <scope>NUCLEOTIDE SEQUENCE [LARGE SCALE GENOMIC DNA]</scope>
    <source>
        <strain evidence="5">DO16091913</strain>
        <tissue evidence="5">Muscle</tissue>
    </source>
</reference>
<evidence type="ECO:0000256" key="3">
    <source>
        <dbReference type="ARBA" id="ARBA00023157"/>
    </source>
</evidence>
<name>A0A4D9DF46_9SAUR</name>
<sequence length="92" mass="10718">MARSHDIIVFAQFSADWCGYCKKQMPVMQEFHTEDGSWLWVLVDSDHTSIKKQYHISGIPVTICFRNGREVDRIVGFKDAGSLRTFIDTHRR</sequence>
<dbReference type="PANTHER" id="PTHR45663:SF11">
    <property type="entry name" value="GEO12009P1"/>
    <property type="match status" value="1"/>
</dbReference>
<dbReference type="Pfam" id="PF00085">
    <property type="entry name" value="Thioredoxin"/>
    <property type="match status" value="1"/>
</dbReference>
<gene>
    <name evidence="5" type="ORF">DR999_PMT23946</name>
</gene>
<comment type="caution">
    <text evidence="5">The sequence shown here is derived from an EMBL/GenBank/DDBJ whole genome shotgun (WGS) entry which is preliminary data.</text>
</comment>
<dbReference type="InterPro" id="IPR017937">
    <property type="entry name" value="Thioredoxin_CS"/>
</dbReference>
<evidence type="ECO:0000313" key="5">
    <source>
        <dbReference type="EMBL" id="TFJ94847.1"/>
    </source>
</evidence>
<dbReference type="Gene3D" id="3.40.30.10">
    <property type="entry name" value="Glutaredoxin"/>
    <property type="match status" value="1"/>
</dbReference>
<keyword evidence="3" id="KW-1015">Disulfide bond</keyword>
<dbReference type="EMBL" id="QXTE01026576">
    <property type="protein sequence ID" value="TFJ94847.1"/>
    <property type="molecule type" value="Genomic_DNA"/>
</dbReference>
<proteinExistence type="predicted"/>
<evidence type="ECO:0000259" key="4">
    <source>
        <dbReference type="PROSITE" id="PS51352"/>
    </source>
</evidence>
<evidence type="ECO:0000313" key="6">
    <source>
        <dbReference type="Proteomes" id="UP000297703"/>
    </source>
</evidence>
<keyword evidence="6" id="KW-1185">Reference proteome</keyword>
<dbReference type="GO" id="GO:0005840">
    <property type="term" value="C:ribosome"/>
    <property type="evidence" value="ECO:0007669"/>
    <property type="project" value="UniProtKB-KW"/>
</dbReference>
<dbReference type="PANTHER" id="PTHR45663">
    <property type="entry name" value="GEO12009P1"/>
    <property type="match status" value="1"/>
</dbReference>
<dbReference type="InterPro" id="IPR013766">
    <property type="entry name" value="Thioredoxin_domain"/>
</dbReference>
<dbReference type="AlphaFoldDB" id="A0A4D9DF46"/>
<dbReference type="PROSITE" id="PS00194">
    <property type="entry name" value="THIOREDOXIN_1"/>
    <property type="match status" value="1"/>
</dbReference>
<keyword evidence="5" id="KW-0687">Ribonucleoprotein</keyword>
<keyword evidence="2" id="KW-0249">Electron transport</keyword>
<reference evidence="5 6" key="1">
    <citation type="submission" date="2019-04" db="EMBL/GenBank/DDBJ databases">
        <title>Draft genome of the big-headed turtle Platysternon megacephalum.</title>
        <authorList>
            <person name="Gong S."/>
        </authorList>
    </citation>
    <scope>NUCLEOTIDE SEQUENCE [LARGE SCALE GENOMIC DNA]</scope>
    <source>
        <strain evidence="5">DO16091913</strain>
        <tissue evidence="5">Muscle</tissue>
    </source>
</reference>
<feature type="domain" description="Thioredoxin" evidence="4">
    <location>
        <begin position="1"/>
        <end position="92"/>
    </location>
</feature>
<dbReference type="GO" id="GO:0015035">
    <property type="term" value="F:protein-disulfide reductase activity"/>
    <property type="evidence" value="ECO:0007669"/>
    <property type="project" value="TreeGrafter"/>
</dbReference>
<evidence type="ECO:0000256" key="2">
    <source>
        <dbReference type="ARBA" id="ARBA00022982"/>
    </source>
</evidence>
<dbReference type="GO" id="GO:0005737">
    <property type="term" value="C:cytoplasm"/>
    <property type="evidence" value="ECO:0007669"/>
    <property type="project" value="TreeGrafter"/>
</dbReference>